<protein>
    <submittedName>
        <fullName evidence="12">Uncharacterized protein</fullName>
    </submittedName>
</protein>
<feature type="binding site" evidence="8">
    <location>
        <position position="62"/>
    </location>
    <ligand>
        <name>Zn(2+)</name>
        <dbReference type="ChEBI" id="CHEBI:29105"/>
    </ligand>
</feature>
<feature type="binding site" evidence="8">
    <location>
        <position position="65"/>
    </location>
    <ligand>
        <name>Zn(2+)</name>
        <dbReference type="ChEBI" id="CHEBI:29105"/>
    </ligand>
</feature>
<feature type="domain" description="ZAD" evidence="11">
    <location>
        <begin position="7"/>
        <end position="89"/>
    </location>
</feature>
<keyword evidence="13" id="KW-1185">Reference proteome</keyword>
<proteinExistence type="predicted"/>
<feature type="compositionally biased region" description="Polar residues" evidence="9">
    <location>
        <begin position="169"/>
        <end position="182"/>
    </location>
</feature>
<gene>
    <name evidence="12" type="ORF">HERILL_LOCUS14941</name>
</gene>
<feature type="binding site" evidence="8">
    <location>
        <position position="9"/>
    </location>
    <ligand>
        <name>Zn(2+)</name>
        <dbReference type="ChEBI" id="CHEBI:29105"/>
    </ligand>
</feature>
<dbReference type="InParanoid" id="A0A7R8Z0F7"/>
<dbReference type="InterPro" id="IPR012934">
    <property type="entry name" value="Znf_AD"/>
</dbReference>
<dbReference type="GO" id="GO:0008270">
    <property type="term" value="F:zinc ion binding"/>
    <property type="evidence" value="ECO:0007669"/>
    <property type="project" value="UniProtKB-UniRule"/>
</dbReference>
<feature type="domain" description="C2H2-type" evidence="10">
    <location>
        <begin position="269"/>
        <end position="291"/>
    </location>
</feature>
<dbReference type="Proteomes" id="UP000594454">
    <property type="component" value="Chromosome 6"/>
</dbReference>
<evidence type="ECO:0000256" key="8">
    <source>
        <dbReference type="PROSITE-ProRule" id="PRU01263"/>
    </source>
</evidence>
<feature type="compositionally biased region" description="Acidic residues" evidence="9">
    <location>
        <begin position="147"/>
        <end position="165"/>
    </location>
</feature>
<dbReference type="OrthoDB" id="8112353at2759"/>
<dbReference type="PANTHER" id="PTHR24379">
    <property type="entry name" value="KRAB AND ZINC FINGER DOMAIN-CONTAINING"/>
    <property type="match status" value="1"/>
</dbReference>
<dbReference type="FunFam" id="3.30.160.60:FF:000176">
    <property type="entry name" value="zinc finger protein 70"/>
    <property type="match status" value="1"/>
</dbReference>
<comment type="subcellular location">
    <subcellularLocation>
        <location evidence="1">Nucleus</location>
    </subcellularLocation>
</comment>
<evidence type="ECO:0000256" key="4">
    <source>
        <dbReference type="ARBA" id="ARBA00022771"/>
    </source>
</evidence>
<feature type="region of interest" description="Disordered" evidence="9">
    <location>
        <begin position="111"/>
        <end position="221"/>
    </location>
</feature>
<feature type="domain" description="C2H2-type" evidence="10">
    <location>
        <begin position="384"/>
        <end position="411"/>
    </location>
</feature>
<dbReference type="SMART" id="SM00355">
    <property type="entry name" value="ZnF_C2H2"/>
    <property type="match status" value="8"/>
</dbReference>
<evidence type="ECO:0000259" key="11">
    <source>
        <dbReference type="PROSITE" id="PS51915"/>
    </source>
</evidence>
<dbReference type="InterPro" id="IPR013087">
    <property type="entry name" value="Znf_C2H2_type"/>
</dbReference>
<dbReference type="PROSITE" id="PS51915">
    <property type="entry name" value="ZAD"/>
    <property type="match status" value="1"/>
</dbReference>
<feature type="domain" description="C2H2-type" evidence="10">
    <location>
        <begin position="242"/>
        <end position="266"/>
    </location>
</feature>
<name>A0A7R8Z0F7_HERIL</name>
<reference evidence="12 13" key="1">
    <citation type="submission" date="2020-11" db="EMBL/GenBank/DDBJ databases">
        <authorList>
            <person name="Wallbank WR R."/>
            <person name="Pardo Diaz C."/>
            <person name="Kozak K."/>
            <person name="Martin S."/>
            <person name="Jiggins C."/>
            <person name="Moest M."/>
            <person name="Warren A I."/>
            <person name="Generalovic N T."/>
            <person name="Byers J.R.P. K."/>
            <person name="Montejo-Kovacevich G."/>
            <person name="Yen C E."/>
        </authorList>
    </citation>
    <scope>NUCLEOTIDE SEQUENCE [LARGE SCALE GENOMIC DNA]</scope>
</reference>
<dbReference type="PANTHER" id="PTHR24379:SF121">
    <property type="entry name" value="C2H2-TYPE DOMAIN-CONTAINING PROTEIN"/>
    <property type="match status" value="1"/>
</dbReference>
<accession>A0A7R8Z0F7</accession>
<keyword evidence="2 8" id="KW-0479">Metal-binding</keyword>
<feature type="domain" description="C2H2-type" evidence="10">
    <location>
        <begin position="412"/>
        <end position="439"/>
    </location>
</feature>
<dbReference type="AlphaFoldDB" id="A0A7R8Z0F7"/>
<evidence type="ECO:0000313" key="13">
    <source>
        <dbReference type="Proteomes" id="UP000594454"/>
    </source>
</evidence>
<organism evidence="12 13">
    <name type="scientific">Hermetia illucens</name>
    <name type="common">Black soldier fly</name>
    <dbReference type="NCBI Taxonomy" id="343691"/>
    <lineage>
        <taxon>Eukaryota</taxon>
        <taxon>Metazoa</taxon>
        <taxon>Ecdysozoa</taxon>
        <taxon>Arthropoda</taxon>
        <taxon>Hexapoda</taxon>
        <taxon>Insecta</taxon>
        <taxon>Pterygota</taxon>
        <taxon>Neoptera</taxon>
        <taxon>Endopterygota</taxon>
        <taxon>Diptera</taxon>
        <taxon>Brachycera</taxon>
        <taxon>Stratiomyomorpha</taxon>
        <taxon>Stratiomyidae</taxon>
        <taxon>Hermetiinae</taxon>
        <taxon>Hermetia</taxon>
    </lineage>
</organism>
<dbReference type="SUPFAM" id="SSF57667">
    <property type="entry name" value="beta-beta-alpha zinc fingers"/>
    <property type="match status" value="5"/>
</dbReference>
<dbReference type="OMA" id="FINSCEF"/>
<sequence>MDLDFEKICRTCLSSESSLISIFENNIIEVAGSESTTTVIDLLTTLTDIKISTNDCLPGNICPACLEEIKRAYSFKLKCENSEAVLNRYLQDYCKKLVEKADSSGVAKAKIIPKSENSRRQATSSLGKDSDKGTSSCIKEETITGHDDDDEVVCLSDDDEEDCGENDQSKQNLALSNESTMEPEQIEISDDDEEDDNDYNFDSGYALDEDSFQDNSENISDSQSPFAIQDYYSLQGFDSDYVVCSVCSQMFQTTNELKRHIKDCHTEGLTCNICQREFSNSSNLFEHCSIHIPVCYPCPICGYKLKQEKYLKKHLERHARDKEVKCDLCDQLFLTTSEMRVHVLLNHTEEIDSTYKCNTCGLKLPNADLLESHKEKHKSVIRNHICDVCSKAFRSKTKLTEHYRLHTGEKPYVCQYCHKQFRLQFSLRMHLAIHTNEHFFKCRICFMAFRQRSELQKHIQMHRDMMI</sequence>
<evidence type="ECO:0000256" key="9">
    <source>
        <dbReference type="SAM" id="MobiDB-lite"/>
    </source>
</evidence>
<evidence type="ECO:0000256" key="2">
    <source>
        <dbReference type="ARBA" id="ARBA00022723"/>
    </source>
</evidence>
<dbReference type="Pfam" id="PF07776">
    <property type="entry name" value="zf-AD"/>
    <property type="match status" value="1"/>
</dbReference>
<dbReference type="Pfam" id="PF00096">
    <property type="entry name" value="zf-C2H2"/>
    <property type="match status" value="5"/>
</dbReference>
<feature type="compositionally biased region" description="Acidic residues" evidence="9">
    <location>
        <begin position="184"/>
        <end position="199"/>
    </location>
</feature>
<evidence type="ECO:0000256" key="5">
    <source>
        <dbReference type="ARBA" id="ARBA00022833"/>
    </source>
</evidence>
<evidence type="ECO:0000256" key="3">
    <source>
        <dbReference type="ARBA" id="ARBA00022737"/>
    </source>
</evidence>
<feature type="binding site" evidence="8">
    <location>
        <position position="12"/>
    </location>
    <ligand>
        <name>Zn(2+)</name>
        <dbReference type="ChEBI" id="CHEBI:29105"/>
    </ligand>
</feature>
<dbReference type="Gene3D" id="3.30.160.60">
    <property type="entry name" value="Classic Zinc Finger"/>
    <property type="match status" value="5"/>
</dbReference>
<dbReference type="PROSITE" id="PS00028">
    <property type="entry name" value="ZINC_FINGER_C2H2_1"/>
    <property type="match status" value="6"/>
</dbReference>
<feature type="compositionally biased region" description="Basic and acidic residues" evidence="9">
    <location>
        <begin position="128"/>
        <end position="146"/>
    </location>
</feature>
<dbReference type="PROSITE" id="PS50157">
    <property type="entry name" value="ZINC_FINGER_C2H2_2"/>
    <property type="match status" value="7"/>
</dbReference>
<dbReference type="GO" id="GO:0005634">
    <property type="term" value="C:nucleus"/>
    <property type="evidence" value="ECO:0007669"/>
    <property type="project" value="UniProtKB-SubCell"/>
</dbReference>
<evidence type="ECO:0000256" key="1">
    <source>
        <dbReference type="ARBA" id="ARBA00004123"/>
    </source>
</evidence>
<keyword evidence="5 8" id="KW-0862">Zinc</keyword>
<feature type="domain" description="C2H2-type" evidence="10">
    <location>
        <begin position="296"/>
        <end position="323"/>
    </location>
</feature>
<evidence type="ECO:0000259" key="10">
    <source>
        <dbReference type="PROSITE" id="PS50157"/>
    </source>
</evidence>
<evidence type="ECO:0000313" key="12">
    <source>
        <dbReference type="EMBL" id="CAD7092589.1"/>
    </source>
</evidence>
<keyword evidence="4 7" id="KW-0863">Zinc-finger</keyword>
<feature type="domain" description="C2H2-type" evidence="10">
    <location>
        <begin position="440"/>
        <end position="462"/>
    </location>
</feature>
<evidence type="ECO:0000256" key="7">
    <source>
        <dbReference type="PROSITE-ProRule" id="PRU00042"/>
    </source>
</evidence>
<feature type="domain" description="C2H2-type" evidence="10">
    <location>
        <begin position="324"/>
        <end position="352"/>
    </location>
</feature>
<evidence type="ECO:0000256" key="6">
    <source>
        <dbReference type="ARBA" id="ARBA00023242"/>
    </source>
</evidence>
<keyword evidence="6" id="KW-0539">Nucleus</keyword>
<dbReference type="FunFam" id="3.30.160.60:FF:001498">
    <property type="entry name" value="Zinc finger protein 404"/>
    <property type="match status" value="1"/>
</dbReference>
<dbReference type="InterPro" id="IPR036236">
    <property type="entry name" value="Znf_C2H2_sf"/>
</dbReference>
<dbReference type="SMART" id="SM00868">
    <property type="entry name" value="zf-AD"/>
    <property type="match status" value="1"/>
</dbReference>
<dbReference type="SUPFAM" id="SSF57716">
    <property type="entry name" value="Glucocorticoid receptor-like (DNA-binding domain)"/>
    <property type="match status" value="1"/>
</dbReference>
<keyword evidence="3" id="KW-0677">Repeat</keyword>
<dbReference type="Gene3D" id="3.40.1800.20">
    <property type="match status" value="1"/>
</dbReference>
<dbReference type="EMBL" id="LR899014">
    <property type="protein sequence ID" value="CAD7092589.1"/>
    <property type="molecule type" value="Genomic_DNA"/>
</dbReference>